<dbReference type="Gene3D" id="3.30.750.70">
    <property type="entry name" value="4-hydroxybutyrate coenzyme like domains"/>
    <property type="match status" value="1"/>
</dbReference>
<name>Q0AW62_SYNWW</name>
<evidence type="ECO:0000259" key="3">
    <source>
        <dbReference type="Pfam" id="PF02550"/>
    </source>
</evidence>
<protein>
    <submittedName>
        <fullName evidence="5">Acetyl-CoA hydrolase/transferase</fullName>
    </submittedName>
</protein>
<dbReference type="InterPro" id="IPR038460">
    <property type="entry name" value="AcetylCoA_hyd_C_sf"/>
</dbReference>
<dbReference type="InterPro" id="IPR037171">
    <property type="entry name" value="NagB/RpiA_transferase-like"/>
</dbReference>
<feature type="domain" description="Acetyl-CoA hydrolase/transferase C-terminal" evidence="4">
    <location>
        <begin position="282"/>
        <end position="436"/>
    </location>
</feature>
<dbReference type="InterPro" id="IPR003702">
    <property type="entry name" value="ActCoA_hydro_N"/>
</dbReference>
<dbReference type="PANTHER" id="PTHR21432">
    <property type="entry name" value="ACETYL-COA HYDROLASE-RELATED"/>
    <property type="match status" value="1"/>
</dbReference>
<evidence type="ECO:0000313" key="5">
    <source>
        <dbReference type="EMBL" id="ABI69042.1"/>
    </source>
</evidence>
<dbReference type="Gene3D" id="3.40.1080.10">
    <property type="entry name" value="Glutaconate Coenzyme A-transferase"/>
    <property type="match status" value="1"/>
</dbReference>
<dbReference type="GO" id="GO:0016787">
    <property type="term" value="F:hydrolase activity"/>
    <property type="evidence" value="ECO:0007669"/>
    <property type="project" value="UniProtKB-KW"/>
</dbReference>
<gene>
    <name evidence="5" type="ordered locus">Swol_1744</name>
</gene>
<comment type="similarity">
    <text evidence="1">Belongs to the acetyl-CoA hydrolase/transferase family.</text>
</comment>
<dbReference type="AlphaFoldDB" id="Q0AW62"/>
<dbReference type="InterPro" id="IPR026888">
    <property type="entry name" value="AcetylCoA_hyd_C"/>
</dbReference>
<dbReference type="GO" id="GO:0008775">
    <property type="term" value="F:acetate CoA-transferase activity"/>
    <property type="evidence" value="ECO:0007669"/>
    <property type="project" value="InterPro"/>
</dbReference>
<keyword evidence="2 5" id="KW-0808">Transferase</keyword>
<dbReference type="SUPFAM" id="SSF100950">
    <property type="entry name" value="NagB/RpiA/CoA transferase-like"/>
    <property type="match status" value="2"/>
</dbReference>
<dbReference type="GO" id="GO:0006083">
    <property type="term" value="P:acetate metabolic process"/>
    <property type="evidence" value="ECO:0007669"/>
    <property type="project" value="InterPro"/>
</dbReference>
<dbReference type="PANTHER" id="PTHR21432:SF20">
    <property type="entry name" value="ACETYL-COA HYDROLASE"/>
    <property type="match status" value="1"/>
</dbReference>
<organism evidence="5 6">
    <name type="scientific">Syntrophomonas wolfei subsp. wolfei (strain DSM 2245B / Goettingen)</name>
    <dbReference type="NCBI Taxonomy" id="335541"/>
    <lineage>
        <taxon>Bacteria</taxon>
        <taxon>Bacillati</taxon>
        <taxon>Bacillota</taxon>
        <taxon>Clostridia</taxon>
        <taxon>Eubacteriales</taxon>
        <taxon>Syntrophomonadaceae</taxon>
        <taxon>Syntrophomonas</taxon>
    </lineage>
</organism>
<sequence length="444" mass="49157">MTVVKKLSHAGSWREDYRQKLCSAEDAAALIKNNDIIAMAGGTSIPKGFATALSKRARELFNITLLQGFSLCNYEFMQPQFKEHIHIETSFVGLTERKCIQMGLATYVPIHLHKLPAWLDNRGPNVAAHAVTPPDENGYMNRSCYAGLCHRRSLENAKTVIVEVNPNTPWLCGDDFKLHVSEVDYIIENPFEMEEINDIPISENESQIAAFVADMIPDGSTIQLGLGGLANAVGHLLKEKKDLGLHAEVISNSMMQLMKLGVINNSRKNFYPGKALGCFAVGNRELWKYIDHNENFCFREVDYINDPQVIARNHGLISVNNSLMMDLTGQAASESIGSFQYSGTGGQVDFVRGAGLSPGGKSILSLNSTYKGKDGRIGSRIVPVLPEGTVVSTSRNEVQYVVTEYGVANLRWQSISERAKRLIAIAHPDFRDSLRFAARKHGWI</sequence>
<dbReference type="Proteomes" id="UP000001968">
    <property type="component" value="Chromosome"/>
</dbReference>
<dbReference type="EMBL" id="CP000448">
    <property type="protein sequence ID" value="ABI69042.1"/>
    <property type="molecule type" value="Genomic_DNA"/>
</dbReference>
<dbReference type="Gene3D" id="3.40.1080.20">
    <property type="entry name" value="Acetyl-CoA hydrolase/transferase C-terminal domain"/>
    <property type="match status" value="1"/>
</dbReference>
<dbReference type="Pfam" id="PF13336">
    <property type="entry name" value="AcetylCoA_hyd_C"/>
    <property type="match status" value="1"/>
</dbReference>
<feature type="domain" description="Acetyl-CoA hydrolase/transferase N-terminal" evidence="3">
    <location>
        <begin position="14"/>
        <end position="190"/>
    </location>
</feature>
<proteinExistence type="inferred from homology"/>
<accession>Q0AW62</accession>
<evidence type="ECO:0000256" key="1">
    <source>
        <dbReference type="ARBA" id="ARBA00009632"/>
    </source>
</evidence>
<dbReference type="STRING" id="335541.Swol_1744"/>
<reference evidence="6" key="1">
    <citation type="journal article" date="2010" name="Environ. Microbiol.">
        <title>The genome of Syntrophomonas wolfei: new insights into syntrophic metabolism and biohydrogen production.</title>
        <authorList>
            <person name="Sieber J.R."/>
            <person name="Sims D.R."/>
            <person name="Han C."/>
            <person name="Kim E."/>
            <person name="Lykidis A."/>
            <person name="Lapidus A.L."/>
            <person name="McDonnald E."/>
            <person name="Rohlin L."/>
            <person name="Culley D.E."/>
            <person name="Gunsalus R."/>
            <person name="McInerney M.J."/>
        </authorList>
    </citation>
    <scope>NUCLEOTIDE SEQUENCE [LARGE SCALE GENOMIC DNA]</scope>
    <source>
        <strain evidence="6">DSM 2245B / Goettingen</strain>
    </source>
</reference>
<evidence type="ECO:0000256" key="2">
    <source>
        <dbReference type="ARBA" id="ARBA00022679"/>
    </source>
</evidence>
<dbReference type="Pfam" id="PF02550">
    <property type="entry name" value="AcetylCoA_hydro"/>
    <property type="match status" value="1"/>
</dbReference>
<dbReference type="RefSeq" id="WP_011641139.1">
    <property type="nucleotide sequence ID" value="NC_008346.1"/>
</dbReference>
<dbReference type="InterPro" id="IPR046433">
    <property type="entry name" value="ActCoA_hydro"/>
</dbReference>
<dbReference type="eggNOG" id="COG0427">
    <property type="taxonomic scope" value="Bacteria"/>
</dbReference>
<keyword evidence="6" id="KW-1185">Reference proteome</keyword>
<evidence type="ECO:0000259" key="4">
    <source>
        <dbReference type="Pfam" id="PF13336"/>
    </source>
</evidence>
<evidence type="ECO:0000313" key="6">
    <source>
        <dbReference type="Proteomes" id="UP000001968"/>
    </source>
</evidence>
<dbReference type="HOGENOM" id="CLU_030703_1_0_9"/>
<keyword evidence="5" id="KW-0378">Hydrolase</keyword>
<dbReference type="KEGG" id="swo:Swol_1744"/>